<keyword evidence="3 7" id="KW-0808">Transferase</keyword>
<evidence type="ECO:0000313" key="12">
    <source>
        <dbReference type="Proteomes" id="UP000287447"/>
    </source>
</evidence>
<dbReference type="NCBIfam" id="NF010006">
    <property type="entry name" value="PRK13479.1"/>
    <property type="match status" value="1"/>
</dbReference>
<keyword evidence="2 7" id="KW-0032">Aminotransferase</keyword>
<comment type="catalytic activity">
    <reaction evidence="6 7">
        <text>(2-aminoethyl)phosphonate + pyruvate = phosphonoacetaldehyde + L-alanine</text>
        <dbReference type="Rhea" id="RHEA:17021"/>
        <dbReference type="ChEBI" id="CHEBI:15361"/>
        <dbReference type="ChEBI" id="CHEBI:57418"/>
        <dbReference type="ChEBI" id="CHEBI:57972"/>
        <dbReference type="ChEBI" id="CHEBI:58383"/>
        <dbReference type="EC" id="2.6.1.37"/>
    </reaction>
</comment>
<keyword evidence="12" id="KW-1185">Reference proteome</keyword>
<dbReference type="InterPro" id="IPR015422">
    <property type="entry name" value="PyrdxlP-dep_Trfase_small"/>
</dbReference>
<keyword evidence="5 7" id="KW-0670">Pyruvate</keyword>
<dbReference type="InterPro" id="IPR012703">
    <property type="entry name" value="NH2EtPonate_pyrv_transaminase"/>
</dbReference>
<evidence type="ECO:0000256" key="2">
    <source>
        <dbReference type="ARBA" id="ARBA00022576"/>
    </source>
</evidence>
<dbReference type="Gene3D" id="3.90.1150.10">
    <property type="entry name" value="Aspartate Aminotransferase, domain 1"/>
    <property type="match status" value="1"/>
</dbReference>
<feature type="binding site" evidence="8">
    <location>
        <position position="341"/>
    </location>
    <ligand>
        <name>substrate</name>
    </ligand>
</feature>
<comment type="subunit">
    <text evidence="7">Homodimer.</text>
</comment>
<name>A0A3S2Z5E6_9PROT</name>
<evidence type="ECO:0000256" key="6">
    <source>
        <dbReference type="ARBA" id="ARBA00049460"/>
    </source>
</evidence>
<protein>
    <recommendedName>
        <fullName evidence="7">2-aminoethylphosphonate--pyruvate transaminase</fullName>
        <ecNumber evidence="7">2.6.1.37</ecNumber>
    </recommendedName>
    <alternativeName>
        <fullName evidence="7">2-aminoethylphosphonate aminotransferase</fullName>
    </alternativeName>
    <alternativeName>
        <fullName evidence="7">AEP transaminase</fullName>
        <shortName evidence="7">AEPT</shortName>
    </alternativeName>
</protein>
<evidence type="ECO:0000256" key="1">
    <source>
        <dbReference type="ARBA" id="ARBA00001933"/>
    </source>
</evidence>
<dbReference type="InterPro" id="IPR015424">
    <property type="entry name" value="PyrdxlP-dep_Trfase"/>
</dbReference>
<dbReference type="SUPFAM" id="SSF53383">
    <property type="entry name" value="PLP-dependent transferases"/>
    <property type="match status" value="1"/>
</dbReference>
<dbReference type="PANTHER" id="PTHR42778:SF1">
    <property type="entry name" value="2-AMINOETHYLPHOSPHONATE--PYRUVATE TRANSAMINASE"/>
    <property type="match status" value="1"/>
</dbReference>
<keyword evidence="4 7" id="KW-0663">Pyridoxal phosphate</keyword>
<dbReference type="AlphaFoldDB" id="A0A3S2Z5E6"/>
<evidence type="ECO:0000256" key="9">
    <source>
        <dbReference type="PIRSR" id="PIRSR000524-50"/>
    </source>
</evidence>
<feature type="modified residue" description="N6-(pyridoxal phosphate)lysine" evidence="7 9">
    <location>
        <position position="196"/>
    </location>
</feature>
<evidence type="ECO:0000313" key="11">
    <source>
        <dbReference type="EMBL" id="RVU34244.1"/>
    </source>
</evidence>
<evidence type="ECO:0000259" key="10">
    <source>
        <dbReference type="Pfam" id="PF00266"/>
    </source>
</evidence>
<evidence type="ECO:0000256" key="3">
    <source>
        <dbReference type="ARBA" id="ARBA00022679"/>
    </source>
</evidence>
<organism evidence="11 12">
    <name type="scientific">Hwanghaeella grinnelliae</name>
    <dbReference type="NCBI Taxonomy" id="2500179"/>
    <lineage>
        <taxon>Bacteria</taxon>
        <taxon>Pseudomonadati</taxon>
        <taxon>Pseudomonadota</taxon>
        <taxon>Alphaproteobacteria</taxon>
        <taxon>Rhodospirillales</taxon>
        <taxon>Rhodospirillaceae</taxon>
        <taxon>Hwanghaeella</taxon>
    </lineage>
</organism>
<dbReference type="EC" id="2.6.1.37" evidence="7"/>
<proteinExistence type="inferred from homology"/>
<comment type="similarity">
    <text evidence="7">Belongs to the class-V pyridoxal-phosphate-dependent aminotransferase family. PhnW subfamily.</text>
</comment>
<comment type="function">
    <text evidence="7">Involved in phosphonate degradation.</text>
</comment>
<dbReference type="NCBIfam" id="TIGR03301">
    <property type="entry name" value="PhnW-AepZ"/>
    <property type="match status" value="1"/>
</dbReference>
<dbReference type="InterPro" id="IPR000192">
    <property type="entry name" value="Aminotrans_V_dom"/>
</dbReference>
<sequence length="377" mass="41009">MGRKPTADEPLLLTPGPLTTTASVKRAMLKDWGSWDEPFRDLNADLRRRLVDISGGGDDYTAVPLQGSGTFVVEAMLGTFIPRGGKVLMLANGAYGERAIKVCERMGRETVAYRTAEDEAPSAEKVAEFLQDETIDYVFMVHCETTSGIRNPVEAVAAVVAEKGRRLLVDAMSAYGALQLDAKVVQYDAIAASANKCLESVPGMGFVICNKSVLAEREGNAHSVSLDLFDQWSYMEKTRQWRFTPPTHVIAAFHQAMLEYEAEGGAPARGARYEVNCERLVNGMRALGFRTFLDDANQAPIIVCFHAPEDPNYDFADFYGRLAKRGYVIYPGKLTAVETFRVGCIGSMGPSDVEGVVATVAEVLAEMGVADGRSHAA</sequence>
<dbReference type="InterPro" id="IPR024169">
    <property type="entry name" value="SP_NH2Trfase/AEP_transaminase"/>
</dbReference>
<dbReference type="NCBIfam" id="TIGR02326">
    <property type="entry name" value="transamin_PhnW"/>
    <property type="match status" value="1"/>
</dbReference>
<dbReference type="InterPro" id="IPR015421">
    <property type="entry name" value="PyrdxlP-dep_Trfase_major"/>
</dbReference>
<dbReference type="Pfam" id="PF00266">
    <property type="entry name" value="Aminotran_5"/>
    <property type="match status" value="1"/>
</dbReference>
<evidence type="ECO:0000256" key="4">
    <source>
        <dbReference type="ARBA" id="ARBA00022898"/>
    </source>
</evidence>
<dbReference type="OrthoDB" id="9766472at2"/>
<evidence type="ECO:0000256" key="8">
    <source>
        <dbReference type="PIRSR" id="PIRSR000524-1"/>
    </source>
</evidence>
<feature type="domain" description="Aminotransferase class V" evidence="10">
    <location>
        <begin position="75"/>
        <end position="310"/>
    </location>
</feature>
<evidence type="ECO:0000256" key="7">
    <source>
        <dbReference type="HAMAP-Rule" id="MF_01376"/>
    </source>
</evidence>
<dbReference type="Proteomes" id="UP000287447">
    <property type="component" value="Unassembled WGS sequence"/>
</dbReference>
<comment type="cofactor">
    <cofactor evidence="1 7 9">
        <name>pyridoxal 5'-phosphate</name>
        <dbReference type="ChEBI" id="CHEBI:597326"/>
    </cofactor>
</comment>
<evidence type="ECO:0000256" key="5">
    <source>
        <dbReference type="ARBA" id="ARBA00023317"/>
    </source>
</evidence>
<dbReference type="PANTHER" id="PTHR42778">
    <property type="entry name" value="2-AMINOETHYLPHOSPHONATE--PYRUVATE TRANSAMINASE"/>
    <property type="match status" value="1"/>
</dbReference>
<dbReference type="GO" id="GO:0047304">
    <property type="term" value="F:2-aminoethylphosphonate-pyruvate transaminase activity"/>
    <property type="evidence" value="ECO:0007669"/>
    <property type="project" value="UniProtKB-UniRule"/>
</dbReference>
<dbReference type="EMBL" id="SADE01000004">
    <property type="protein sequence ID" value="RVU34244.1"/>
    <property type="molecule type" value="Genomic_DNA"/>
</dbReference>
<comment type="caution">
    <text evidence="11">The sequence shown here is derived from an EMBL/GenBank/DDBJ whole genome shotgun (WGS) entry which is preliminary data.</text>
</comment>
<reference evidence="12" key="1">
    <citation type="submission" date="2019-01" db="EMBL/GenBank/DDBJ databases">
        <title>Gri0909 isolated from a small marine red alga.</title>
        <authorList>
            <person name="Kim J."/>
            <person name="Jeong S.E."/>
            <person name="Jeon C.O."/>
        </authorList>
    </citation>
    <scope>NUCLEOTIDE SEQUENCE [LARGE SCALE GENOMIC DNA]</scope>
    <source>
        <strain evidence="12">Gri0909</strain>
    </source>
</reference>
<dbReference type="GO" id="GO:0019700">
    <property type="term" value="P:organic phosphonate catabolic process"/>
    <property type="evidence" value="ECO:0007669"/>
    <property type="project" value="UniProtKB-UniRule"/>
</dbReference>
<dbReference type="HAMAP" id="MF_01376">
    <property type="entry name" value="PhnW_aminotrans_5"/>
    <property type="match status" value="1"/>
</dbReference>
<dbReference type="Gene3D" id="3.40.640.10">
    <property type="entry name" value="Type I PLP-dependent aspartate aminotransferase-like (Major domain)"/>
    <property type="match status" value="1"/>
</dbReference>
<gene>
    <name evidence="7" type="primary">phnW</name>
    <name evidence="11" type="ORF">EOI86_21200</name>
</gene>
<dbReference type="PIRSF" id="PIRSF000524">
    <property type="entry name" value="SPT"/>
    <property type="match status" value="1"/>
</dbReference>
<accession>A0A3S2Z5E6</accession>